<dbReference type="GO" id="GO:0009279">
    <property type="term" value="C:cell outer membrane"/>
    <property type="evidence" value="ECO:0007669"/>
    <property type="project" value="UniProtKB-SubCell"/>
</dbReference>
<dbReference type="HAMAP" id="MF_01411">
    <property type="entry name" value="LPS_assembly_LptD"/>
    <property type="match status" value="1"/>
</dbReference>
<keyword evidence="3 4" id="KW-0998">Cell outer membrane</keyword>
<evidence type="ECO:0000259" key="7">
    <source>
        <dbReference type="Pfam" id="PF04453"/>
    </source>
</evidence>
<feature type="region of interest" description="Disordered" evidence="5">
    <location>
        <begin position="49"/>
        <end position="93"/>
    </location>
</feature>
<dbReference type="PANTHER" id="PTHR30189">
    <property type="entry name" value="LPS-ASSEMBLY PROTEIN"/>
    <property type="match status" value="1"/>
</dbReference>
<name>A0A1C3RC59_9PROT</name>
<evidence type="ECO:0000256" key="2">
    <source>
        <dbReference type="ARBA" id="ARBA00023136"/>
    </source>
</evidence>
<gene>
    <name evidence="4" type="primary">lptD</name>
    <name evidence="8" type="ORF">MTBPR1_10049</name>
</gene>
<evidence type="ECO:0000256" key="3">
    <source>
        <dbReference type="ARBA" id="ARBA00023237"/>
    </source>
</evidence>
<evidence type="ECO:0000256" key="5">
    <source>
        <dbReference type="SAM" id="MobiDB-lite"/>
    </source>
</evidence>
<dbReference type="PANTHER" id="PTHR30189:SF1">
    <property type="entry name" value="LPS-ASSEMBLY PROTEIN LPTD"/>
    <property type="match status" value="1"/>
</dbReference>
<keyword evidence="2 4" id="KW-0472">Membrane</keyword>
<feature type="domain" description="Organic solvent tolerance-like N-terminal" evidence="6">
    <location>
        <begin position="105"/>
        <end position="180"/>
    </location>
</feature>
<feature type="compositionally biased region" description="Low complexity" evidence="5">
    <location>
        <begin position="53"/>
        <end position="69"/>
    </location>
</feature>
<comment type="similarity">
    <text evidence="4">Belongs to the LptD family.</text>
</comment>
<feature type="compositionally biased region" description="Polar residues" evidence="5">
    <location>
        <begin position="70"/>
        <end position="90"/>
    </location>
</feature>
<dbReference type="STRING" id="1867952.MTBPR1_10049"/>
<dbReference type="Pfam" id="PF04453">
    <property type="entry name" value="LptD"/>
    <property type="match status" value="1"/>
</dbReference>
<sequence length="783" mass="88363" precursor="true">MLDKTMKKNRKRSYKTLIAACTALASFMPLSSHAQLSIMGVLDTRAPFQPRLSQPTQPQFQPQFSTPQSVLATQHSASPSNTQIKNTQPTGGRGFSAEEVGFHKELGVITARGNVEIIHGDRILIADTVSYNQNKDLVTASGNVQIIEPTGDVLFSEFLEVTSDLKNGIAKKLVMSLADNSHLVANSAQRKEGRFTIAKDAEYSPCQKCQDNPERPLVWKLSANEVTHDSLQKRIEYSDVFFELYDVPILYFPYFSHPDPSRKRETGFLTPSFGARGSLDGFISAPFFWNISPSKDLTIEPTYYYNIEQPHVSAEYRQILNKGEMRLAGSLTYADGGVGSTETNTEEFRGHIDSEGLFDINKTWRWGFNLNHATDETYIRRYGVTNRSDNAHLVSEGFIEGFRKRNYMTAHFKTYQEQRDITDEDLQDGKIEYAFSHVSDPQSTGAFWKLDGNFYGINRKNDTRTSRLSGDASWVIPYTSDTGDLITLDANLSSAAYYVSELDNSYLTTPYSGAQARIVPSVSLEWKKPLSRSQMNGKANEIFEPIVKFKASPNVGDNHKIPNEDSQDFEFDDTNLFKTNRFTGLDKIDGGQRIDFGFNWGIFGQDGGYSQMFIGQSYRLRDDNTYDTNSGHKDNVSDVVGRVAVSPSNFLSVLYRYRLDKNDMTLNRSETQLSLGPKSSRFSLNHLFIEGTGQSSEYATREEITAKLHNKISKHYYSSIDGRYRMSNPEGSVNYGGRFGYADECTNIYFDFRRNFSDDRDIGPTDTVTLRFELKNLGGFGTF</sequence>
<dbReference type="GO" id="GO:1990351">
    <property type="term" value="C:transporter complex"/>
    <property type="evidence" value="ECO:0007669"/>
    <property type="project" value="TreeGrafter"/>
</dbReference>
<dbReference type="Pfam" id="PF03968">
    <property type="entry name" value="LptD_N"/>
    <property type="match status" value="1"/>
</dbReference>
<feature type="signal peptide" evidence="4">
    <location>
        <begin position="1"/>
        <end position="34"/>
    </location>
</feature>
<keyword evidence="1 4" id="KW-0732">Signal</keyword>
<reference evidence="8 9" key="1">
    <citation type="submission" date="2016-07" db="EMBL/GenBank/DDBJ databases">
        <authorList>
            <person name="Lefevre C.T."/>
        </authorList>
    </citation>
    <scope>NUCLEOTIDE SEQUENCE [LARGE SCALE GENOMIC DNA]</scope>
    <source>
        <strain evidence="8">PR1</strain>
    </source>
</reference>
<dbReference type="AlphaFoldDB" id="A0A1C3RC59"/>
<keyword evidence="9" id="KW-1185">Reference proteome</keyword>
<evidence type="ECO:0000256" key="1">
    <source>
        <dbReference type="ARBA" id="ARBA00022729"/>
    </source>
</evidence>
<protein>
    <recommendedName>
        <fullName evidence="4">LPS-assembly protein LptD</fullName>
    </recommendedName>
</protein>
<organism evidence="8 9">
    <name type="scientific">Candidatus Terasakiella magnetica</name>
    <dbReference type="NCBI Taxonomy" id="1867952"/>
    <lineage>
        <taxon>Bacteria</taxon>
        <taxon>Pseudomonadati</taxon>
        <taxon>Pseudomonadota</taxon>
        <taxon>Alphaproteobacteria</taxon>
        <taxon>Rhodospirillales</taxon>
        <taxon>Terasakiellaceae</taxon>
        <taxon>Terasakiella</taxon>
    </lineage>
</organism>
<comment type="function">
    <text evidence="4">Involved in the assembly of lipopolysaccharide (LPS) at the surface of the outer membrane.</text>
</comment>
<comment type="caution">
    <text evidence="4">Lacks conserved residue(s) required for the propagation of feature annotation.</text>
</comment>
<evidence type="ECO:0000313" key="9">
    <source>
        <dbReference type="Proteomes" id="UP000231658"/>
    </source>
</evidence>
<dbReference type="GO" id="GO:0043165">
    <property type="term" value="P:Gram-negative-bacterium-type cell outer membrane assembly"/>
    <property type="evidence" value="ECO:0007669"/>
    <property type="project" value="UniProtKB-UniRule"/>
</dbReference>
<comment type="subcellular location">
    <subcellularLocation>
        <location evidence="4">Cell outer membrane</location>
    </subcellularLocation>
</comment>
<dbReference type="EMBL" id="FLYE01000001">
    <property type="protein sequence ID" value="SCA54802.1"/>
    <property type="molecule type" value="Genomic_DNA"/>
</dbReference>
<feature type="domain" description="LptD C-terminal" evidence="7">
    <location>
        <begin position="348"/>
        <end position="706"/>
    </location>
</feature>
<dbReference type="InterPro" id="IPR007543">
    <property type="entry name" value="LptD_C"/>
</dbReference>
<dbReference type="InterPro" id="IPR020889">
    <property type="entry name" value="LipoPS_assembly_LptD"/>
</dbReference>
<proteinExistence type="inferred from homology"/>
<dbReference type="GO" id="GO:0015920">
    <property type="term" value="P:lipopolysaccharide transport"/>
    <property type="evidence" value="ECO:0007669"/>
    <property type="project" value="InterPro"/>
</dbReference>
<feature type="chain" id="PRO_5009005496" description="LPS-assembly protein LptD" evidence="4">
    <location>
        <begin position="35"/>
        <end position="783"/>
    </location>
</feature>
<evidence type="ECO:0000313" key="8">
    <source>
        <dbReference type="EMBL" id="SCA54802.1"/>
    </source>
</evidence>
<evidence type="ECO:0000256" key="4">
    <source>
        <dbReference type="HAMAP-Rule" id="MF_01411"/>
    </source>
</evidence>
<accession>A0A1C3RC59</accession>
<dbReference type="InterPro" id="IPR050218">
    <property type="entry name" value="LptD"/>
</dbReference>
<dbReference type="InterPro" id="IPR005653">
    <property type="entry name" value="OstA-like_N"/>
</dbReference>
<dbReference type="Proteomes" id="UP000231658">
    <property type="component" value="Unassembled WGS sequence"/>
</dbReference>
<evidence type="ECO:0000259" key="6">
    <source>
        <dbReference type="Pfam" id="PF03968"/>
    </source>
</evidence>
<comment type="subunit">
    <text evidence="4">Component of the lipopolysaccharide transport and assembly complex.</text>
</comment>